<keyword evidence="2" id="KW-1133">Transmembrane helix</keyword>
<keyword evidence="1 4" id="KW-0378">Hydrolase</keyword>
<evidence type="ECO:0000313" key="5">
    <source>
        <dbReference type="Proteomes" id="UP000275225"/>
    </source>
</evidence>
<dbReference type="Proteomes" id="UP000275225">
    <property type="component" value="Unassembled WGS sequence"/>
</dbReference>
<keyword evidence="2" id="KW-0812">Transmembrane</keyword>
<keyword evidence="5" id="KW-1185">Reference proteome</keyword>
<keyword evidence="2" id="KW-0472">Membrane</keyword>
<feature type="domain" description="BD-FAE-like" evidence="3">
    <location>
        <begin position="156"/>
        <end position="349"/>
    </location>
</feature>
<dbReference type="PANTHER" id="PTHR48081">
    <property type="entry name" value="AB HYDROLASE SUPERFAMILY PROTEIN C4A8.06C"/>
    <property type="match status" value="1"/>
</dbReference>
<sequence>MPSTETTSQRPTRRLSAVAAWTVALVILATQVVALVPPSWWGPALDVPWLQYAIIVLGVVRDELGIWLVLLAVLGLVLAVRAVRAHSSAARRVMTLLAAVALVASGTTAGTLTVVAADHGAGVRPFAPTLPFRSDLGAPDETVTLTQFGDETLRADLYLPDAQSADPWPVVVYVHGGGFDGGDKGPSPYHRYLADHGYAVLDVQYRLAAPGRPTWDLAVSDVGCALTWVTRHADDRGLDHDRVAIFGQSAGGNLAYNAGYLTEAGELEPSCGAAGELPTVRAVLGSYPAVDLTDTRTVFGRRLSAGYTGGSPEEYPERYAFTHPLTHARPSSPPTLVIQGTRDHLVLPQPVERFAHGVRELGVPTRYVALPASEHGAGDFGGTATWGTRTTRAAVLQWLNAHVRG</sequence>
<protein>
    <submittedName>
        <fullName evidence="4">Alpha/beta hydrolase</fullName>
    </submittedName>
</protein>
<dbReference type="InterPro" id="IPR050300">
    <property type="entry name" value="GDXG_lipolytic_enzyme"/>
</dbReference>
<accession>A0A3N6WSC8</accession>
<dbReference type="EMBL" id="RQJX01000001">
    <property type="protein sequence ID" value="RQN10190.1"/>
    <property type="molecule type" value="Genomic_DNA"/>
</dbReference>
<gene>
    <name evidence="4" type="ORF">EHW97_01500</name>
</gene>
<evidence type="ECO:0000259" key="3">
    <source>
        <dbReference type="Pfam" id="PF20434"/>
    </source>
</evidence>
<dbReference type="InterPro" id="IPR029058">
    <property type="entry name" value="AB_hydrolase_fold"/>
</dbReference>
<dbReference type="RefSeq" id="WP_124235385.1">
    <property type="nucleotide sequence ID" value="NZ_JBHUFI010000007.1"/>
</dbReference>
<name>A0A3N6WSC8_9ACTN</name>
<evidence type="ECO:0000313" key="4">
    <source>
        <dbReference type="EMBL" id="RQN10190.1"/>
    </source>
</evidence>
<dbReference type="GO" id="GO:0016787">
    <property type="term" value="F:hydrolase activity"/>
    <property type="evidence" value="ECO:0007669"/>
    <property type="project" value="UniProtKB-KW"/>
</dbReference>
<feature type="transmembrane region" description="Helical" evidence="2">
    <location>
        <begin position="95"/>
        <end position="117"/>
    </location>
</feature>
<feature type="transmembrane region" description="Helical" evidence="2">
    <location>
        <begin position="64"/>
        <end position="83"/>
    </location>
</feature>
<organism evidence="4 5">
    <name type="scientific">Aeromicrobium camelliae</name>
    <dbReference type="NCBI Taxonomy" id="1538144"/>
    <lineage>
        <taxon>Bacteria</taxon>
        <taxon>Bacillati</taxon>
        <taxon>Actinomycetota</taxon>
        <taxon>Actinomycetes</taxon>
        <taxon>Propionibacteriales</taxon>
        <taxon>Nocardioidaceae</taxon>
        <taxon>Aeromicrobium</taxon>
    </lineage>
</organism>
<dbReference type="OrthoDB" id="255603at2"/>
<evidence type="ECO:0000256" key="1">
    <source>
        <dbReference type="ARBA" id="ARBA00022801"/>
    </source>
</evidence>
<comment type="caution">
    <text evidence="4">The sequence shown here is derived from an EMBL/GenBank/DDBJ whole genome shotgun (WGS) entry which is preliminary data.</text>
</comment>
<dbReference type="Pfam" id="PF20434">
    <property type="entry name" value="BD-FAE"/>
    <property type="match status" value="1"/>
</dbReference>
<dbReference type="AlphaFoldDB" id="A0A3N6WSC8"/>
<evidence type="ECO:0000256" key="2">
    <source>
        <dbReference type="SAM" id="Phobius"/>
    </source>
</evidence>
<dbReference type="SUPFAM" id="SSF53474">
    <property type="entry name" value="alpha/beta-Hydrolases"/>
    <property type="match status" value="1"/>
</dbReference>
<reference evidence="4 5" key="1">
    <citation type="submission" date="2018-11" db="EMBL/GenBank/DDBJ databases">
        <authorList>
            <person name="Li F."/>
        </authorList>
    </citation>
    <scope>NUCLEOTIDE SEQUENCE [LARGE SCALE GENOMIC DNA]</scope>
    <source>
        <strain evidence="4 5">YS17T</strain>
    </source>
</reference>
<proteinExistence type="predicted"/>
<dbReference type="InterPro" id="IPR049492">
    <property type="entry name" value="BD-FAE-like_dom"/>
</dbReference>
<dbReference type="Gene3D" id="3.40.50.1820">
    <property type="entry name" value="alpha/beta hydrolase"/>
    <property type="match status" value="1"/>
</dbReference>